<name>A0A0J6TF62_9HYPH</name>
<organism evidence="3 4">
    <name type="scientific">Methylobacterium tarhaniae</name>
    <dbReference type="NCBI Taxonomy" id="1187852"/>
    <lineage>
        <taxon>Bacteria</taxon>
        <taxon>Pseudomonadati</taxon>
        <taxon>Pseudomonadota</taxon>
        <taxon>Alphaproteobacteria</taxon>
        <taxon>Hyphomicrobiales</taxon>
        <taxon>Methylobacteriaceae</taxon>
        <taxon>Methylobacterium</taxon>
    </lineage>
</organism>
<dbReference type="InterPro" id="IPR021236">
    <property type="entry name" value="Uncharacterised_YfdX"/>
</dbReference>
<evidence type="ECO:0000313" key="4">
    <source>
        <dbReference type="Proteomes" id="UP000036449"/>
    </source>
</evidence>
<evidence type="ECO:0000256" key="2">
    <source>
        <dbReference type="SAM" id="SignalP"/>
    </source>
</evidence>
<evidence type="ECO:0000313" key="3">
    <source>
        <dbReference type="EMBL" id="KMO44544.1"/>
    </source>
</evidence>
<sequence length="280" mass="28958">MSYRNAVAAALVATTVLGGAAYATEQATKPVATQESAAQRAVDNDVGKLSKDGAQAFRDMHLARLAIFDADPAQAKSLIAKAQAALGKAKSDDAVFLKAESELKTPADLAAAKAAKADKAADAKATDAKATDAKATDAKTADAKPASKDKVAWVPVDAQLTLGEDFLATPEKASAVTDANKSLAKGDQKGAIETLRLAHVDVNFVMAVMPLDKTTADVNQAATLINQGKYYEANAVLKTAEDGMRFDVIDAIGIPKANVTGSTKPAHQPPATKPDSKATR</sequence>
<reference evidence="3 4" key="1">
    <citation type="submission" date="2015-03" db="EMBL/GenBank/DDBJ databases">
        <title>Genome sequencing of Methylobacterium tarhaniae DSM 25844.</title>
        <authorList>
            <person name="Chaudhry V."/>
            <person name="Patil P.B."/>
        </authorList>
    </citation>
    <scope>NUCLEOTIDE SEQUENCE [LARGE SCALE GENOMIC DNA]</scope>
    <source>
        <strain evidence="3 4">DSM 25844</strain>
    </source>
</reference>
<feature type="signal peptide" evidence="2">
    <location>
        <begin position="1"/>
        <end position="23"/>
    </location>
</feature>
<protein>
    <recommendedName>
        <fullName evidence="5">YfdX protein</fullName>
    </recommendedName>
</protein>
<comment type="caution">
    <text evidence="3">The sequence shown here is derived from an EMBL/GenBank/DDBJ whole genome shotgun (WGS) entry which is preliminary data.</text>
</comment>
<keyword evidence="2" id="KW-0732">Signal</keyword>
<feature type="region of interest" description="Disordered" evidence="1">
    <location>
        <begin position="257"/>
        <end position="280"/>
    </location>
</feature>
<dbReference type="EMBL" id="LABZ01000016">
    <property type="protein sequence ID" value="KMO44544.1"/>
    <property type="molecule type" value="Genomic_DNA"/>
</dbReference>
<proteinExistence type="predicted"/>
<feature type="chain" id="PRO_5005282426" description="YfdX protein" evidence="2">
    <location>
        <begin position="24"/>
        <end position="280"/>
    </location>
</feature>
<dbReference type="Pfam" id="PF10938">
    <property type="entry name" value="YfdX"/>
    <property type="match status" value="1"/>
</dbReference>
<evidence type="ECO:0000256" key="1">
    <source>
        <dbReference type="SAM" id="MobiDB-lite"/>
    </source>
</evidence>
<dbReference type="Gene3D" id="1.20.120.1940">
    <property type="entry name" value="YfdX protein domain"/>
    <property type="match status" value="1"/>
</dbReference>
<dbReference type="AlphaFoldDB" id="A0A0J6TF62"/>
<accession>A0A0J6TF62</accession>
<feature type="region of interest" description="Disordered" evidence="1">
    <location>
        <begin position="121"/>
        <end position="144"/>
    </location>
</feature>
<dbReference type="OrthoDB" id="6506866at2"/>
<keyword evidence="4" id="KW-1185">Reference proteome</keyword>
<dbReference type="RefSeq" id="WP_048449292.1">
    <property type="nucleotide sequence ID" value="NZ_LABZ01000016.1"/>
</dbReference>
<dbReference type="PATRIC" id="fig|1187852.3.peg.1782"/>
<dbReference type="Proteomes" id="UP000036449">
    <property type="component" value="Unassembled WGS sequence"/>
</dbReference>
<gene>
    <name evidence="3" type="ORF">VQ03_02570</name>
</gene>
<evidence type="ECO:0008006" key="5">
    <source>
        <dbReference type="Google" id="ProtNLM"/>
    </source>
</evidence>
<dbReference type="Gene3D" id="6.10.250.2140">
    <property type="match status" value="1"/>
</dbReference>